<evidence type="ECO:0000313" key="3">
    <source>
        <dbReference type="EMBL" id="ETO23779.1"/>
    </source>
</evidence>
<dbReference type="Proteomes" id="UP000023152">
    <property type="component" value="Unassembled WGS sequence"/>
</dbReference>
<evidence type="ECO:0000256" key="1">
    <source>
        <dbReference type="SAM" id="MobiDB-lite"/>
    </source>
</evidence>
<dbReference type="Gene3D" id="3.30.40.10">
    <property type="entry name" value="Zinc/RING finger domain, C3HC4 (zinc finger)"/>
    <property type="match status" value="1"/>
</dbReference>
<comment type="caution">
    <text evidence="3">The sequence shown here is derived from an EMBL/GenBank/DDBJ whole genome shotgun (WGS) entry which is preliminary data.</text>
</comment>
<proteinExistence type="predicted"/>
<keyword evidence="4" id="KW-1185">Reference proteome</keyword>
<evidence type="ECO:0000256" key="2">
    <source>
        <dbReference type="SAM" id="Phobius"/>
    </source>
</evidence>
<dbReference type="OrthoDB" id="10263353at2759"/>
<evidence type="ECO:0000313" key="4">
    <source>
        <dbReference type="Proteomes" id="UP000023152"/>
    </source>
</evidence>
<keyword evidence="2" id="KW-0472">Membrane</keyword>
<accession>X6NDD2</accession>
<dbReference type="GO" id="GO:0003677">
    <property type="term" value="F:DNA binding"/>
    <property type="evidence" value="ECO:0007669"/>
    <property type="project" value="UniProtKB-KW"/>
</dbReference>
<gene>
    <name evidence="3" type="ORF">RFI_13395</name>
</gene>
<feature type="compositionally biased region" description="Low complexity" evidence="1">
    <location>
        <begin position="73"/>
        <end position="88"/>
    </location>
</feature>
<organism evidence="3 4">
    <name type="scientific">Reticulomyxa filosa</name>
    <dbReference type="NCBI Taxonomy" id="46433"/>
    <lineage>
        <taxon>Eukaryota</taxon>
        <taxon>Sar</taxon>
        <taxon>Rhizaria</taxon>
        <taxon>Retaria</taxon>
        <taxon>Foraminifera</taxon>
        <taxon>Monothalamids</taxon>
        <taxon>Reticulomyxidae</taxon>
        <taxon>Reticulomyxa</taxon>
    </lineage>
</organism>
<keyword evidence="2" id="KW-1133">Transmembrane helix</keyword>
<feature type="compositionally biased region" description="Polar residues" evidence="1">
    <location>
        <begin position="1"/>
        <end position="10"/>
    </location>
</feature>
<feature type="region of interest" description="Disordered" evidence="1">
    <location>
        <begin position="1"/>
        <end position="109"/>
    </location>
</feature>
<dbReference type="AlphaFoldDB" id="X6NDD2"/>
<keyword evidence="2" id="KW-0812">Transmembrane</keyword>
<reference evidence="3 4" key="1">
    <citation type="journal article" date="2013" name="Curr. Biol.">
        <title>The Genome of the Foraminiferan Reticulomyxa filosa.</title>
        <authorList>
            <person name="Glockner G."/>
            <person name="Hulsmann N."/>
            <person name="Schleicher M."/>
            <person name="Noegel A.A."/>
            <person name="Eichinger L."/>
            <person name="Gallinger C."/>
            <person name="Pawlowski J."/>
            <person name="Sierra R."/>
            <person name="Euteneuer U."/>
            <person name="Pillet L."/>
            <person name="Moustafa A."/>
            <person name="Platzer M."/>
            <person name="Groth M."/>
            <person name="Szafranski K."/>
            <person name="Schliwa M."/>
        </authorList>
    </citation>
    <scope>NUCLEOTIDE SEQUENCE [LARGE SCALE GENOMIC DNA]</scope>
</reference>
<keyword evidence="3" id="KW-0238">DNA-binding</keyword>
<dbReference type="EMBL" id="ASPP01009712">
    <property type="protein sequence ID" value="ETO23779.1"/>
    <property type="molecule type" value="Genomic_DNA"/>
</dbReference>
<feature type="transmembrane region" description="Helical" evidence="2">
    <location>
        <begin position="161"/>
        <end position="184"/>
    </location>
</feature>
<dbReference type="SUPFAM" id="SSF57850">
    <property type="entry name" value="RING/U-box"/>
    <property type="match status" value="1"/>
</dbReference>
<dbReference type="InterPro" id="IPR013083">
    <property type="entry name" value="Znf_RING/FYVE/PHD"/>
</dbReference>
<name>X6NDD2_RETFI</name>
<protein>
    <submittedName>
        <fullName evidence="3">SAP DNA-binding domain-containing protein</fullName>
    </submittedName>
</protein>
<sequence>MSHSNISHPSTEARAEANESENSSANSSHAQGNNKPTTSKRTFSEMGDMRASEEEGTMLSNKRVKLQESKQENVSSTNAPTTSNSNSNRQRRSKKKKQDGQDEEVPPGEFLKMQRKIGQGFQCPYLDQIDRKALDFDFEKVCSQSMFNHNVYGCLVCGQYFAGYSSFFLDFFLLPSLLFIYHFFRQR</sequence>
<feature type="compositionally biased region" description="Polar residues" evidence="1">
    <location>
        <begin position="29"/>
        <end position="41"/>
    </location>
</feature>